<dbReference type="InterPro" id="IPR001851">
    <property type="entry name" value="ABC_transp_permease"/>
</dbReference>
<accession>A0A9D2CF98</accession>
<keyword evidence="5 6" id="KW-0472">Membrane</keyword>
<dbReference type="PANTHER" id="PTHR32196:SF69">
    <property type="entry name" value="BRANCHED-CHAIN AMINO ACID TRANSPORT SYSTEM, PERMEASE PROTEIN"/>
    <property type="match status" value="1"/>
</dbReference>
<evidence type="ECO:0000256" key="4">
    <source>
        <dbReference type="ARBA" id="ARBA00022989"/>
    </source>
</evidence>
<feature type="transmembrane region" description="Helical" evidence="6">
    <location>
        <begin position="179"/>
        <end position="202"/>
    </location>
</feature>
<keyword evidence="4 6" id="KW-1133">Transmembrane helix</keyword>
<reference evidence="7" key="1">
    <citation type="journal article" date="2021" name="PeerJ">
        <title>Extensive microbial diversity within the chicken gut microbiome revealed by metagenomics and culture.</title>
        <authorList>
            <person name="Gilroy R."/>
            <person name="Ravi A."/>
            <person name="Getino M."/>
            <person name="Pursley I."/>
            <person name="Horton D.L."/>
            <person name="Alikhan N.F."/>
            <person name="Baker D."/>
            <person name="Gharbi K."/>
            <person name="Hall N."/>
            <person name="Watson M."/>
            <person name="Adriaenssens E.M."/>
            <person name="Foster-Nyarko E."/>
            <person name="Jarju S."/>
            <person name="Secka A."/>
            <person name="Antonio M."/>
            <person name="Oren A."/>
            <person name="Chaudhuri R.R."/>
            <person name="La Ragione R."/>
            <person name="Hildebrand F."/>
            <person name="Pallen M.J."/>
        </authorList>
    </citation>
    <scope>NUCLEOTIDE SEQUENCE</scope>
    <source>
        <strain evidence="7">CHK33-7979</strain>
    </source>
</reference>
<dbReference type="CDD" id="cd06574">
    <property type="entry name" value="TM_PBP1_branched-chain-AA_like"/>
    <property type="match status" value="1"/>
</dbReference>
<dbReference type="PANTHER" id="PTHR32196">
    <property type="entry name" value="ABC TRANSPORTER PERMEASE PROTEIN YPHD-RELATED-RELATED"/>
    <property type="match status" value="1"/>
</dbReference>
<keyword evidence="3 6" id="KW-0812">Transmembrane</keyword>
<name>A0A9D2CF98_9FIRM</name>
<reference evidence="7" key="2">
    <citation type="submission" date="2021-04" db="EMBL/GenBank/DDBJ databases">
        <authorList>
            <person name="Gilroy R."/>
        </authorList>
    </citation>
    <scope>NUCLEOTIDE SEQUENCE</scope>
    <source>
        <strain evidence="7">CHK33-7979</strain>
    </source>
</reference>
<feature type="transmembrane region" description="Helical" evidence="6">
    <location>
        <begin position="58"/>
        <end position="77"/>
    </location>
</feature>
<evidence type="ECO:0000313" key="8">
    <source>
        <dbReference type="Proteomes" id="UP000886824"/>
    </source>
</evidence>
<feature type="transmembrane region" description="Helical" evidence="6">
    <location>
        <begin position="12"/>
        <end position="29"/>
    </location>
</feature>
<organism evidence="7 8">
    <name type="scientific">Candidatus Intestinimonas merdavium</name>
    <dbReference type="NCBI Taxonomy" id="2838622"/>
    <lineage>
        <taxon>Bacteria</taxon>
        <taxon>Bacillati</taxon>
        <taxon>Bacillota</taxon>
        <taxon>Clostridia</taxon>
        <taxon>Eubacteriales</taxon>
        <taxon>Intestinimonas</taxon>
    </lineage>
</organism>
<feature type="transmembrane region" description="Helical" evidence="6">
    <location>
        <begin position="86"/>
        <end position="106"/>
    </location>
</feature>
<keyword evidence="2" id="KW-1003">Cell membrane</keyword>
<feature type="transmembrane region" description="Helical" evidence="6">
    <location>
        <begin position="208"/>
        <end position="225"/>
    </location>
</feature>
<gene>
    <name evidence="7" type="ORF">H9826_10670</name>
</gene>
<feature type="transmembrane region" description="Helical" evidence="6">
    <location>
        <begin position="237"/>
        <end position="255"/>
    </location>
</feature>
<sequence>MLYVIQTALELGFQYALVAMALFLSYRVLDIADLTTDGCFVLGCAVSVTLTAAGHPFLAIPAAMLSGACAGFVTAFLQTKLGVPSILAGIVTNTGLYTVNLLALGWKANQSLLKQETLFTLLESTGFGGEWSAVLLSGAITVLMGVLLVLFLNTRLGLSIRATGDNRDMVRASSINPTFTITIGLCIANALTGLSGAVVGQAQKSADINSGTGIVVIGLACLIIGETVVGRGGMLRGAVAVILGSLVYRFVYALVLRSPIPIGCLKLVTAIVVALSIAAPTLKQWAALQSRKRRSQAAGKGAR</sequence>
<evidence type="ECO:0000256" key="3">
    <source>
        <dbReference type="ARBA" id="ARBA00022692"/>
    </source>
</evidence>
<evidence type="ECO:0000313" key="7">
    <source>
        <dbReference type="EMBL" id="HIY74413.1"/>
    </source>
</evidence>
<evidence type="ECO:0000256" key="1">
    <source>
        <dbReference type="ARBA" id="ARBA00004651"/>
    </source>
</evidence>
<dbReference type="Proteomes" id="UP000886824">
    <property type="component" value="Unassembled WGS sequence"/>
</dbReference>
<comment type="subcellular location">
    <subcellularLocation>
        <location evidence="1">Cell membrane</location>
        <topology evidence="1">Multi-pass membrane protein</topology>
    </subcellularLocation>
</comment>
<evidence type="ECO:0000256" key="5">
    <source>
        <dbReference type="ARBA" id="ARBA00023136"/>
    </source>
</evidence>
<dbReference type="EMBL" id="DXCX01000114">
    <property type="protein sequence ID" value="HIY74413.1"/>
    <property type="molecule type" value="Genomic_DNA"/>
</dbReference>
<dbReference type="AlphaFoldDB" id="A0A9D2CF98"/>
<feature type="transmembrane region" description="Helical" evidence="6">
    <location>
        <begin position="131"/>
        <end position="152"/>
    </location>
</feature>
<dbReference type="Pfam" id="PF02653">
    <property type="entry name" value="BPD_transp_2"/>
    <property type="match status" value="1"/>
</dbReference>
<protein>
    <submittedName>
        <fullName evidence="7">ABC transporter permease</fullName>
    </submittedName>
</protein>
<dbReference type="GO" id="GO:0022857">
    <property type="term" value="F:transmembrane transporter activity"/>
    <property type="evidence" value="ECO:0007669"/>
    <property type="project" value="InterPro"/>
</dbReference>
<dbReference type="GO" id="GO:0005886">
    <property type="term" value="C:plasma membrane"/>
    <property type="evidence" value="ECO:0007669"/>
    <property type="project" value="UniProtKB-SubCell"/>
</dbReference>
<feature type="transmembrane region" description="Helical" evidence="6">
    <location>
        <begin position="267"/>
        <end position="286"/>
    </location>
</feature>
<comment type="caution">
    <text evidence="7">The sequence shown here is derived from an EMBL/GenBank/DDBJ whole genome shotgun (WGS) entry which is preliminary data.</text>
</comment>
<evidence type="ECO:0000256" key="2">
    <source>
        <dbReference type="ARBA" id="ARBA00022475"/>
    </source>
</evidence>
<proteinExistence type="predicted"/>
<evidence type="ECO:0000256" key="6">
    <source>
        <dbReference type="SAM" id="Phobius"/>
    </source>
</evidence>